<proteinExistence type="predicted"/>
<reference evidence="1 2" key="1">
    <citation type="submission" date="2007-01" db="EMBL/GenBank/DDBJ databases">
        <authorList>
            <person name="Haygood M."/>
            <person name="Podell S."/>
            <person name="Anderson C."/>
            <person name="Hopkinson B."/>
            <person name="Roe K."/>
            <person name="Barbeau K."/>
            <person name="Gaasterland T."/>
            <person name="Ferriera S."/>
            <person name="Johnson J."/>
            <person name="Kravitz S."/>
            <person name="Beeson K."/>
            <person name="Sutton G."/>
            <person name="Rogers Y.-H."/>
            <person name="Friedman R."/>
            <person name="Frazier M."/>
            <person name="Venter J.C."/>
        </authorList>
    </citation>
    <scope>NUCLEOTIDE SEQUENCE [LARGE SCALE GENOMIC DNA]</scope>
    <source>
        <strain evidence="1 2">ATCC 23134</strain>
    </source>
</reference>
<sequence length="158" mass="18512">MASVRQEDHKGKFKELWKFTYNAQKQRTSWTIYSNEVGTILKYYFSYVRDAKGNVVMVKNINGATFREYSYEESLSPLALFNPDLCFFIATNRDLWTREVDAIKFEENEFRGFLPIRNIKSEQTGSLELFNYLLNHKGVATQKIAFFAATYKMQGCSF</sequence>
<dbReference type="RefSeq" id="WP_002706234.1">
    <property type="nucleotide sequence ID" value="NZ_AAWS01000116.1"/>
</dbReference>
<name>A2A0M0_MICM2</name>
<organism evidence="1 2">
    <name type="scientific">Microscilla marina ATCC 23134</name>
    <dbReference type="NCBI Taxonomy" id="313606"/>
    <lineage>
        <taxon>Bacteria</taxon>
        <taxon>Pseudomonadati</taxon>
        <taxon>Bacteroidota</taxon>
        <taxon>Cytophagia</taxon>
        <taxon>Cytophagales</taxon>
        <taxon>Microscillaceae</taxon>
        <taxon>Microscilla</taxon>
    </lineage>
</organism>
<gene>
    <name evidence="1" type="ORF">M23134_06181</name>
</gene>
<keyword evidence="2" id="KW-1185">Reference proteome</keyword>
<dbReference type="AlphaFoldDB" id="A2A0M0"/>
<dbReference type="Proteomes" id="UP000004095">
    <property type="component" value="Unassembled WGS sequence"/>
</dbReference>
<comment type="caution">
    <text evidence="1">The sequence shown here is derived from an EMBL/GenBank/DDBJ whole genome shotgun (WGS) entry which is preliminary data.</text>
</comment>
<dbReference type="EMBL" id="AAWS01000116">
    <property type="protein sequence ID" value="EAY23820.1"/>
    <property type="molecule type" value="Genomic_DNA"/>
</dbReference>
<accession>A2A0M0</accession>
<evidence type="ECO:0000313" key="1">
    <source>
        <dbReference type="EMBL" id="EAY23820.1"/>
    </source>
</evidence>
<evidence type="ECO:0000313" key="2">
    <source>
        <dbReference type="Proteomes" id="UP000004095"/>
    </source>
</evidence>
<protein>
    <submittedName>
        <fullName evidence="1">Uncharacterized protein</fullName>
    </submittedName>
</protein>